<comment type="caution">
    <text evidence="4">The sequence shown here is derived from an EMBL/GenBank/DDBJ whole genome shotgun (WGS) entry which is preliminary data.</text>
</comment>
<dbReference type="EMBL" id="MUJZ01037745">
    <property type="protein sequence ID" value="OTF76386.1"/>
    <property type="molecule type" value="Genomic_DNA"/>
</dbReference>
<evidence type="ECO:0000256" key="1">
    <source>
        <dbReference type="ARBA" id="ARBA00022737"/>
    </source>
</evidence>
<feature type="domain" description="Fibronectin type-III" evidence="3">
    <location>
        <begin position="227"/>
        <end position="327"/>
    </location>
</feature>
<sequence length="402" mass="46416">SRSLRIRWQPPEDSSVHHIIYYKIRYREITIEDDDDHDENSYQSTKQEPIQLEKVFEINNSNRDAYPYEFILNDLKHWTQYQVEILAGTKIGDGPPSDPIVVRTEEDGKIFHFLRSTCFPSFFPGEPRDVKVTAINSSSVQVRWIHPEDSEHNGLIRGYQIHVQEIDKLGEPTGEQLRFDVADGLAQEFNVTSLQPDTEYSVQVAAVTRKGDGTRSRSVNVKTAGGVPTKPEIFISFLKDDPRMSVKVYWTRPNQTFSQLLEYKLRYGRVDDSVRDEVIMPADETLKIIENLERGTRYEFRLSGRNSVGWGQESVTYLDTPEGIPSAPPQNITDRLQSPTTVVFTWDPPAYQQQNGKITGYGIHFHKLIDVTPTEYNTTNLRMVFSSLDENTEYKFRYFSQE</sequence>
<dbReference type="GO" id="GO:0098609">
    <property type="term" value="P:cell-cell adhesion"/>
    <property type="evidence" value="ECO:0007669"/>
    <property type="project" value="TreeGrafter"/>
</dbReference>
<protein>
    <recommendedName>
        <fullName evidence="3">Fibronectin type-III domain-containing protein</fullName>
    </recommendedName>
</protein>
<dbReference type="InterPro" id="IPR003961">
    <property type="entry name" value="FN3_dom"/>
</dbReference>
<organism evidence="4 5">
    <name type="scientific">Euroglyphus maynei</name>
    <name type="common">Mayne's house dust mite</name>
    <dbReference type="NCBI Taxonomy" id="6958"/>
    <lineage>
        <taxon>Eukaryota</taxon>
        <taxon>Metazoa</taxon>
        <taxon>Ecdysozoa</taxon>
        <taxon>Arthropoda</taxon>
        <taxon>Chelicerata</taxon>
        <taxon>Arachnida</taxon>
        <taxon>Acari</taxon>
        <taxon>Acariformes</taxon>
        <taxon>Sarcoptiformes</taxon>
        <taxon>Astigmata</taxon>
        <taxon>Psoroptidia</taxon>
        <taxon>Analgoidea</taxon>
        <taxon>Pyroglyphidae</taxon>
        <taxon>Pyroglyphinae</taxon>
        <taxon>Euroglyphus</taxon>
    </lineage>
</organism>
<keyword evidence="5" id="KW-1185">Reference proteome</keyword>
<evidence type="ECO:0000259" key="3">
    <source>
        <dbReference type="PROSITE" id="PS50853"/>
    </source>
</evidence>
<feature type="domain" description="Fibronectin type-III" evidence="3">
    <location>
        <begin position="1"/>
        <end position="107"/>
    </location>
</feature>
<feature type="domain" description="Fibronectin type-III" evidence="3">
    <location>
        <begin position="328"/>
        <end position="402"/>
    </location>
</feature>
<dbReference type="PROSITE" id="PS50853">
    <property type="entry name" value="FN3"/>
    <property type="match status" value="4"/>
</dbReference>
<accession>A0A1Y3B9Z4</accession>
<feature type="domain" description="Fibronectin type-III" evidence="3">
    <location>
        <begin position="126"/>
        <end position="226"/>
    </location>
</feature>
<dbReference type="CDD" id="cd00063">
    <property type="entry name" value="FN3"/>
    <property type="match status" value="4"/>
</dbReference>
<evidence type="ECO:0000256" key="2">
    <source>
        <dbReference type="ARBA" id="ARBA00023157"/>
    </source>
</evidence>
<dbReference type="AlphaFoldDB" id="A0A1Y3B9Z4"/>
<dbReference type="Proteomes" id="UP000194236">
    <property type="component" value="Unassembled WGS sequence"/>
</dbReference>
<dbReference type="PRINTS" id="PR00014">
    <property type="entry name" value="FNTYPEIII"/>
</dbReference>
<dbReference type="InterPro" id="IPR036116">
    <property type="entry name" value="FN3_sf"/>
</dbReference>
<keyword evidence="1" id="KW-0677">Repeat</keyword>
<dbReference type="Pfam" id="PF00041">
    <property type="entry name" value="fn3"/>
    <property type="match status" value="4"/>
</dbReference>
<dbReference type="OrthoDB" id="10253954at2759"/>
<keyword evidence="2" id="KW-1015">Disulfide bond</keyword>
<evidence type="ECO:0000313" key="5">
    <source>
        <dbReference type="Proteomes" id="UP000194236"/>
    </source>
</evidence>
<proteinExistence type="predicted"/>
<dbReference type="InterPro" id="IPR013783">
    <property type="entry name" value="Ig-like_fold"/>
</dbReference>
<dbReference type="PANTHER" id="PTHR44170:SF6">
    <property type="entry name" value="CONTACTIN"/>
    <property type="match status" value="1"/>
</dbReference>
<evidence type="ECO:0000313" key="4">
    <source>
        <dbReference type="EMBL" id="OTF76386.1"/>
    </source>
</evidence>
<dbReference type="Gene3D" id="2.60.40.10">
    <property type="entry name" value="Immunoglobulins"/>
    <property type="match status" value="4"/>
</dbReference>
<reference evidence="4 5" key="1">
    <citation type="submission" date="2017-03" db="EMBL/GenBank/DDBJ databases">
        <title>Genome Survey of Euroglyphus maynei.</title>
        <authorList>
            <person name="Arlian L.G."/>
            <person name="Morgan M.S."/>
            <person name="Rider S.D."/>
        </authorList>
    </citation>
    <scope>NUCLEOTIDE SEQUENCE [LARGE SCALE GENOMIC DNA]</scope>
    <source>
        <strain evidence="4">Arlian Lab</strain>
        <tissue evidence="4">Whole body</tissue>
    </source>
</reference>
<dbReference type="SUPFAM" id="SSF49265">
    <property type="entry name" value="Fibronectin type III"/>
    <property type="match status" value="2"/>
</dbReference>
<dbReference type="SMART" id="SM00060">
    <property type="entry name" value="FN3"/>
    <property type="match status" value="4"/>
</dbReference>
<dbReference type="GO" id="GO:0016020">
    <property type="term" value="C:membrane"/>
    <property type="evidence" value="ECO:0007669"/>
    <property type="project" value="UniProtKB-SubCell"/>
</dbReference>
<dbReference type="PANTHER" id="PTHR44170">
    <property type="entry name" value="PROTEIN SIDEKICK"/>
    <property type="match status" value="1"/>
</dbReference>
<dbReference type="FunFam" id="2.60.40.10:FF:000082">
    <property type="entry name" value="receptor-type tyrosine-protein phosphatase delta isoform X2"/>
    <property type="match status" value="1"/>
</dbReference>
<gene>
    <name evidence="4" type="ORF">BLA29_004708</name>
</gene>
<dbReference type="FunFam" id="2.60.40.10:FF:000028">
    <property type="entry name" value="Neuronal cell adhesion molecule"/>
    <property type="match status" value="1"/>
</dbReference>
<name>A0A1Y3B9Z4_EURMA</name>
<feature type="non-terminal residue" evidence="4">
    <location>
        <position position="1"/>
    </location>
</feature>